<protein>
    <submittedName>
        <fullName evidence="8">Lipid A biosynthesis acyltransferase</fullName>
    </submittedName>
</protein>
<comment type="subcellular location">
    <subcellularLocation>
        <location evidence="1">Cell inner membrane</location>
    </subcellularLocation>
</comment>
<keyword evidence="3" id="KW-0997">Cell inner membrane</keyword>
<dbReference type="CDD" id="cd07984">
    <property type="entry name" value="LPLAT_LABLAT-like"/>
    <property type="match status" value="1"/>
</dbReference>
<evidence type="ECO:0000313" key="9">
    <source>
        <dbReference type="Proteomes" id="UP000283087"/>
    </source>
</evidence>
<keyword evidence="2" id="KW-1003">Cell membrane</keyword>
<evidence type="ECO:0000256" key="2">
    <source>
        <dbReference type="ARBA" id="ARBA00022475"/>
    </source>
</evidence>
<evidence type="ECO:0000313" key="8">
    <source>
        <dbReference type="EMBL" id="RTE65958.1"/>
    </source>
</evidence>
<evidence type="ECO:0000256" key="6">
    <source>
        <dbReference type="ARBA" id="ARBA00023315"/>
    </source>
</evidence>
<dbReference type="EMBL" id="RQXW01000007">
    <property type="protein sequence ID" value="RTE65958.1"/>
    <property type="molecule type" value="Genomic_DNA"/>
</dbReference>
<dbReference type="PIRSF" id="PIRSF028561">
    <property type="entry name" value="Ac_Trasf"/>
    <property type="match status" value="1"/>
</dbReference>
<dbReference type="InterPro" id="IPR014548">
    <property type="entry name" value="Ac_Trasf"/>
</dbReference>
<sequence>MSDVNKHWSGVSEAGSLLGMRFLLLVYRLFGRWGFRLILLPVISYFYLTRRQARQASAEYLARLSKTFPECANAGLSSVQHFWCFGEILLDKLLVWMGRIHREDVVFATPEVFDEVDSSTCGGVILVSHLGNTEVCSALAHQLPNIKITMLVHTRHAVKFNALMQQTNSNACINLMQVTDMTPATAMLLSERVAAGEYVVIAADRTPVNGTGRTSMVDFLGGKAAFPQGAFILAGLLGCPVYLLFCLKHEQQYHLYLELFATKICFNRRNRSEQIQSATQAYAKRLEYYCQLAPLQWFNFFPFWQAVSTADDSQD</sequence>
<dbReference type="Pfam" id="PF03279">
    <property type="entry name" value="Lip_A_acyltrans"/>
    <property type="match status" value="1"/>
</dbReference>
<evidence type="ECO:0000256" key="5">
    <source>
        <dbReference type="ARBA" id="ARBA00023136"/>
    </source>
</evidence>
<dbReference type="AlphaFoldDB" id="A0A430KR59"/>
<gene>
    <name evidence="8" type="ORF">EH243_09760</name>
</gene>
<dbReference type="GO" id="GO:0005886">
    <property type="term" value="C:plasma membrane"/>
    <property type="evidence" value="ECO:0007669"/>
    <property type="project" value="UniProtKB-SubCell"/>
</dbReference>
<keyword evidence="7" id="KW-1133">Transmembrane helix</keyword>
<reference evidence="8 9" key="1">
    <citation type="submission" date="2018-11" db="EMBL/GenBank/DDBJ databases">
        <title>The draft genome sequence of Amphritea opalescens ANRC-JH13T.</title>
        <authorList>
            <person name="Fang Z."/>
            <person name="Zhang Y."/>
            <person name="Han X."/>
        </authorList>
    </citation>
    <scope>NUCLEOTIDE SEQUENCE [LARGE SCALE GENOMIC DNA]</scope>
    <source>
        <strain evidence="8 9">ANRC-JH13</strain>
    </source>
</reference>
<organism evidence="8 9">
    <name type="scientific">Amphritea opalescens</name>
    <dbReference type="NCBI Taxonomy" id="2490544"/>
    <lineage>
        <taxon>Bacteria</taxon>
        <taxon>Pseudomonadati</taxon>
        <taxon>Pseudomonadota</taxon>
        <taxon>Gammaproteobacteria</taxon>
        <taxon>Oceanospirillales</taxon>
        <taxon>Oceanospirillaceae</taxon>
        <taxon>Amphritea</taxon>
    </lineage>
</organism>
<dbReference type="GO" id="GO:0016746">
    <property type="term" value="F:acyltransferase activity"/>
    <property type="evidence" value="ECO:0007669"/>
    <property type="project" value="UniProtKB-KW"/>
</dbReference>
<evidence type="ECO:0000256" key="3">
    <source>
        <dbReference type="ARBA" id="ARBA00022519"/>
    </source>
</evidence>
<keyword evidence="7" id="KW-0812">Transmembrane</keyword>
<dbReference type="GO" id="GO:0009247">
    <property type="term" value="P:glycolipid biosynthetic process"/>
    <property type="evidence" value="ECO:0007669"/>
    <property type="project" value="UniProtKB-ARBA"/>
</dbReference>
<accession>A0A430KR59</accession>
<evidence type="ECO:0000256" key="7">
    <source>
        <dbReference type="SAM" id="Phobius"/>
    </source>
</evidence>
<dbReference type="OrthoDB" id="9808633at2"/>
<proteinExistence type="predicted"/>
<name>A0A430KR59_9GAMM</name>
<dbReference type="Proteomes" id="UP000283087">
    <property type="component" value="Unassembled WGS sequence"/>
</dbReference>
<dbReference type="RefSeq" id="WP_126158465.1">
    <property type="nucleotide sequence ID" value="NZ_RQXW01000007.1"/>
</dbReference>
<keyword evidence="9" id="KW-1185">Reference proteome</keyword>
<dbReference type="PANTHER" id="PTHR30606:SF9">
    <property type="entry name" value="LIPID A BIOSYNTHESIS LAUROYLTRANSFERASE"/>
    <property type="match status" value="1"/>
</dbReference>
<dbReference type="PANTHER" id="PTHR30606">
    <property type="entry name" value="LIPID A BIOSYNTHESIS LAUROYL ACYLTRANSFERASE"/>
    <property type="match status" value="1"/>
</dbReference>
<evidence type="ECO:0000256" key="4">
    <source>
        <dbReference type="ARBA" id="ARBA00022679"/>
    </source>
</evidence>
<feature type="transmembrane region" description="Helical" evidence="7">
    <location>
        <begin position="225"/>
        <end position="245"/>
    </location>
</feature>
<comment type="caution">
    <text evidence="8">The sequence shown here is derived from an EMBL/GenBank/DDBJ whole genome shotgun (WGS) entry which is preliminary data.</text>
</comment>
<dbReference type="InterPro" id="IPR004960">
    <property type="entry name" value="LipA_acyltrans"/>
</dbReference>
<keyword evidence="4 8" id="KW-0808">Transferase</keyword>
<keyword evidence="5 7" id="KW-0472">Membrane</keyword>
<keyword evidence="6 8" id="KW-0012">Acyltransferase</keyword>
<evidence type="ECO:0000256" key="1">
    <source>
        <dbReference type="ARBA" id="ARBA00004533"/>
    </source>
</evidence>